<feature type="signal peptide" evidence="2">
    <location>
        <begin position="1"/>
        <end position="26"/>
    </location>
</feature>
<feature type="region of interest" description="Disordered" evidence="1">
    <location>
        <begin position="219"/>
        <end position="274"/>
    </location>
</feature>
<feature type="chain" id="PRO_5035295328" description="C2H2-type domain-containing protein" evidence="2">
    <location>
        <begin position="27"/>
        <end position="1093"/>
    </location>
</feature>
<feature type="compositionally biased region" description="Basic and acidic residues" evidence="1">
    <location>
        <begin position="164"/>
        <end position="181"/>
    </location>
</feature>
<evidence type="ECO:0000313" key="4">
    <source>
        <dbReference type="EMBL" id="CAG7727900.1"/>
    </source>
</evidence>
<dbReference type="AlphaFoldDB" id="A0A8J2KL52"/>
<feature type="non-terminal residue" evidence="4">
    <location>
        <position position="1"/>
    </location>
</feature>
<dbReference type="InterPro" id="IPR013087">
    <property type="entry name" value="Znf_C2H2_type"/>
</dbReference>
<feature type="compositionally biased region" description="Basic residues" evidence="1">
    <location>
        <begin position="800"/>
        <end position="824"/>
    </location>
</feature>
<dbReference type="EMBL" id="CAJVCH010154925">
    <property type="protein sequence ID" value="CAG7727900.1"/>
    <property type="molecule type" value="Genomic_DNA"/>
</dbReference>
<accession>A0A8J2KL52</accession>
<feature type="region of interest" description="Disordered" evidence="1">
    <location>
        <begin position="155"/>
        <end position="196"/>
    </location>
</feature>
<sequence length="1093" mass="125745">PWGSGKKRIDVIPGFHALLLRHFVICILNPLPCLDDAVFKSGGSVQSWTDLTADEKYNLFNYLYLKHWIDSRFIWRVSHLTINMTEEDQDQAVEALFRAMKSWDRDRMREWINEVLGSDEDMKPVIEELYRQKEIDNDQLIEIFKGILTTGLEDKSETVSTDEVTGKEADPKEVKEKEALIPKKSPASTSSASSEIFIKRRKKTRKLAILDSSDAESDCKVLSSKKKRNAKEMNSFKTPSSKNSHPVNSILNPPNKRRKKVSRTKRRPGPKVGFKNDPIYLDPEYLGYRRKFRLRPVTVVLYDIKKQSPPWQSGDKVYRAQPAKNIPNRKEKRRPEVKKEKYSKFGTRILPFERRPENAELFKKKKRVFPCDRTKDDKAKVDALARKTSLVSRNRPVTKNPKKIIKAHKNIQNVPKKYEELKWLYPPIKLGDSVSYVSPLAPVARVSMHFDKERPAISEKESIVLPVKRLEVPPPVKQLKSVPPPAPRVALKEKVVEIDLTHDDQLDKCSVPDRQSVVRQNCKYTPERNYSNVNQKNSMSLVSEGNFNDSLARPSFLGASTDILPPQPNSDAVELAVSKCIEWLRSNDLEPFFQTSPSIPEQDEENMYTLMTSTITKDYDYDLSFRCSQSNQDNEENEEEFPHDVDMRYALDPDIVDEYCGARVLTFQLRVKAGKGDGCFKDVFHVPRGCNYDKYNFKAKCNLCEESITDQRCLGTHIRSKSHRANMANTSLKLIGVKSKPDSSEEILSPVVEVINNKTDSLNKTSGSSNINLEDNVMEKTLSVGQDCNVAKKKEEIKKLQSRSRSPCRRRRQSHGSRRWRRPSRSNPRSRPYRRSNSRSCIKGRDRRSRSKSRAQGRQQCFENKVQQGFERAQRGNLPQKPGPGNKICLQLLKGNADVVGEKLLLQEAGKWTPELEARWKLWEVDQEKLENRLNERKMLLEEKPEDHPKYNAEWFVFWGKRAQELVNLGKNPETYDYIPEWKVNWSKIIDRILSEELAKEAQALRLKHGMDMQTLNALKFSNPPPPPFATPTQPMVVPGVGCRVPFQSPFISGQVVPCQVPLNLNYPTPPPVPVQQPRMGWFMAPPFTYQSK</sequence>
<evidence type="ECO:0000313" key="5">
    <source>
        <dbReference type="Proteomes" id="UP000708208"/>
    </source>
</evidence>
<feature type="domain" description="C2H2-type" evidence="3">
    <location>
        <begin position="701"/>
        <end position="723"/>
    </location>
</feature>
<protein>
    <recommendedName>
        <fullName evidence="3">C2H2-type domain-containing protein</fullName>
    </recommendedName>
</protein>
<proteinExistence type="predicted"/>
<feature type="compositionally biased region" description="Basic residues" evidence="1">
    <location>
        <begin position="845"/>
        <end position="855"/>
    </location>
</feature>
<gene>
    <name evidence="4" type="ORF">AFUS01_LOCUS16716</name>
</gene>
<feature type="compositionally biased region" description="Basic residues" evidence="1">
    <location>
        <begin position="255"/>
        <end position="269"/>
    </location>
</feature>
<feature type="compositionally biased region" description="Polar residues" evidence="1">
    <location>
        <begin position="235"/>
        <end position="252"/>
    </location>
</feature>
<keyword evidence="5" id="KW-1185">Reference proteome</keyword>
<keyword evidence="2" id="KW-0732">Signal</keyword>
<dbReference type="OrthoDB" id="5877502at2759"/>
<evidence type="ECO:0000259" key="3">
    <source>
        <dbReference type="PROSITE" id="PS00028"/>
    </source>
</evidence>
<dbReference type="Proteomes" id="UP000708208">
    <property type="component" value="Unassembled WGS sequence"/>
</dbReference>
<feature type="region of interest" description="Disordered" evidence="1">
    <location>
        <begin position="795"/>
        <end position="864"/>
    </location>
</feature>
<evidence type="ECO:0000256" key="1">
    <source>
        <dbReference type="SAM" id="MobiDB-lite"/>
    </source>
</evidence>
<reference evidence="4" key="1">
    <citation type="submission" date="2021-06" db="EMBL/GenBank/DDBJ databases">
        <authorList>
            <person name="Hodson N. C."/>
            <person name="Mongue J. A."/>
            <person name="Jaron S. K."/>
        </authorList>
    </citation>
    <scope>NUCLEOTIDE SEQUENCE</scope>
</reference>
<feature type="compositionally biased region" description="Low complexity" evidence="1">
    <location>
        <begin position="182"/>
        <end position="194"/>
    </location>
</feature>
<comment type="caution">
    <text evidence="4">The sequence shown here is derived from an EMBL/GenBank/DDBJ whole genome shotgun (WGS) entry which is preliminary data.</text>
</comment>
<name>A0A8J2KL52_9HEXA</name>
<organism evidence="4 5">
    <name type="scientific">Allacma fusca</name>
    <dbReference type="NCBI Taxonomy" id="39272"/>
    <lineage>
        <taxon>Eukaryota</taxon>
        <taxon>Metazoa</taxon>
        <taxon>Ecdysozoa</taxon>
        <taxon>Arthropoda</taxon>
        <taxon>Hexapoda</taxon>
        <taxon>Collembola</taxon>
        <taxon>Symphypleona</taxon>
        <taxon>Sminthuridae</taxon>
        <taxon>Allacma</taxon>
    </lineage>
</organism>
<dbReference type="PROSITE" id="PS00028">
    <property type="entry name" value="ZINC_FINGER_C2H2_1"/>
    <property type="match status" value="1"/>
</dbReference>
<evidence type="ECO:0000256" key="2">
    <source>
        <dbReference type="SAM" id="SignalP"/>
    </source>
</evidence>